<dbReference type="Gene3D" id="1.20.1250.20">
    <property type="entry name" value="MFS general substrate transporter like domains"/>
    <property type="match status" value="1"/>
</dbReference>
<gene>
    <name evidence="2" type="ORF">GCM10009539_29740</name>
</gene>
<feature type="transmembrane region" description="Helical" evidence="1">
    <location>
        <begin position="51"/>
        <end position="84"/>
    </location>
</feature>
<protein>
    <submittedName>
        <fullName evidence="2">Uncharacterized protein</fullName>
    </submittedName>
</protein>
<evidence type="ECO:0000256" key="1">
    <source>
        <dbReference type="SAM" id="Phobius"/>
    </source>
</evidence>
<comment type="caution">
    <text evidence="2">The sequence shown here is derived from an EMBL/GenBank/DDBJ whole genome shotgun (WGS) entry which is preliminary data.</text>
</comment>
<name>A0ABP3DTN4_9ACTN</name>
<sequence>MCWRRYPRRERAQGGLTPSVVGAGLAVAGAVALGSPLVFGRLSDVVDVRTLTLWLFVVQAGLVACYAVTRTTWMFVLVATAVAFVDRGSWVSRSVLTVRVVSSELWVRFRAQQQRSSPARAASGSPVI</sequence>
<keyword evidence="1" id="KW-0472">Membrane</keyword>
<keyword evidence="3" id="KW-1185">Reference proteome</keyword>
<dbReference type="EMBL" id="BAAAGX010000010">
    <property type="protein sequence ID" value="GAA0242371.1"/>
    <property type="molecule type" value="Genomic_DNA"/>
</dbReference>
<dbReference type="SUPFAM" id="SSF103473">
    <property type="entry name" value="MFS general substrate transporter"/>
    <property type="match status" value="1"/>
</dbReference>
<keyword evidence="1" id="KW-0812">Transmembrane</keyword>
<feature type="transmembrane region" description="Helical" evidence="1">
    <location>
        <begin position="20"/>
        <end position="39"/>
    </location>
</feature>
<keyword evidence="1" id="KW-1133">Transmembrane helix</keyword>
<reference evidence="3" key="1">
    <citation type="journal article" date="2019" name="Int. J. Syst. Evol. Microbiol.">
        <title>The Global Catalogue of Microorganisms (GCM) 10K type strain sequencing project: providing services to taxonomists for standard genome sequencing and annotation.</title>
        <authorList>
            <consortium name="The Broad Institute Genomics Platform"/>
            <consortium name="The Broad Institute Genome Sequencing Center for Infectious Disease"/>
            <person name="Wu L."/>
            <person name="Ma J."/>
        </authorList>
    </citation>
    <scope>NUCLEOTIDE SEQUENCE [LARGE SCALE GENOMIC DNA]</scope>
    <source>
        <strain evidence="3">JCM 10425</strain>
    </source>
</reference>
<evidence type="ECO:0000313" key="3">
    <source>
        <dbReference type="Proteomes" id="UP001500967"/>
    </source>
</evidence>
<dbReference type="InterPro" id="IPR036259">
    <property type="entry name" value="MFS_trans_sf"/>
</dbReference>
<accession>A0ABP3DTN4</accession>
<organism evidence="2 3">
    <name type="scientific">Cryptosporangium japonicum</name>
    <dbReference type="NCBI Taxonomy" id="80872"/>
    <lineage>
        <taxon>Bacteria</taxon>
        <taxon>Bacillati</taxon>
        <taxon>Actinomycetota</taxon>
        <taxon>Actinomycetes</taxon>
        <taxon>Cryptosporangiales</taxon>
        <taxon>Cryptosporangiaceae</taxon>
        <taxon>Cryptosporangium</taxon>
    </lineage>
</organism>
<dbReference type="Proteomes" id="UP001500967">
    <property type="component" value="Unassembled WGS sequence"/>
</dbReference>
<proteinExistence type="predicted"/>
<evidence type="ECO:0000313" key="2">
    <source>
        <dbReference type="EMBL" id="GAA0242371.1"/>
    </source>
</evidence>